<sequence length="382" mass="41558">MALRHRPPFLPDDSHVLRDEEAGRWPQVPEEAQAGDSSVEAEAKLHHSPWSLSAPRVLLPPVPQRVSMCPWWEDDPECKAVAEVMSVSEFVRLDKLQQAVDVATGSGLLHLAAGSREDGVPGERLEWAATETWWGDDEVGRGIAPHLALGSSAVANLGPSNGTSGTRGCWGCYQPSSVAAETLALGVLNAIAFPMWRGHTRDNVYAQLAGQWVIGVHLRMESDWPTTIDGSVWLEKRIVPLIYQAMATTVDLDRPAGCTVFVATGLERDSGPMRQLAGAVRGAGCWLRTKAGLVDDLESLSLTERAAVDMSILTSSAHMFIGHCDSSLTFHVLLRRALTGIGQTDACWSYGGYSSSFSASFFERFYFTEAHREAINGVTDDR</sequence>
<proteinExistence type="predicted"/>
<dbReference type="GeneID" id="25565848"/>
<dbReference type="Gene3D" id="3.40.50.11350">
    <property type="match status" value="1"/>
</dbReference>
<dbReference type="RefSeq" id="XP_013756813.1">
    <property type="nucleotide sequence ID" value="XM_013901359.1"/>
</dbReference>
<evidence type="ECO:0000313" key="2">
    <source>
        <dbReference type="Proteomes" id="UP000054408"/>
    </source>
</evidence>
<gene>
    <name evidence="1" type="ORF">AMSG_06766</name>
</gene>
<evidence type="ECO:0000313" key="1">
    <source>
        <dbReference type="EMBL" id="KNC50861.1"/>
    </source>
</evidence>
<dbReference type="Proteomes" id="UP000054408">
    <property type="component" value="Unassembled WGS sequence"/>
</dbReference>
<name>A0A0L0DFE2_THETB</name>
<accession>A0A0L0DFE2</accession>
<organism evidence="1 2">
    <name type="scientific">Thecamonas trahens ATCC 50062</name>
    <dbReference type="NCBI Taxonomy" id="461836"/>
    <lineage>
        <taxon>Eukaryota</taxon>
        <taxon>Apusozoa</taxon>
        <taxon>Apusomonadida</taxon>
        <taxon>Apusomonadidae</taxon>
        <taxon>Thecamonas</taxon>
    </lineage>
</organism>
<dbReference type="EMBL" id="GL349462">
    <property type="protein sequence ID" value="KNC50861.1"/>
    <property type="molecule type" value="Genomic_DNA"/>
</dbReference>
<reference evidence="1 2" key="1">
    <citation type="submission" date="2010-05" db="EMBL/GenBank/DDBJ databases">
        <title>The Genome Sequence of Thecamonas trahens ATCC 50062.</title>
        <authorList>
            <consortium name="The Broad Institute Genome Sequencing Platform"/>
            <person name="Russ C."/>
            <person name="Cuomo C."/>
            <person name="Shea T."/>
            <person name="Young S.K."/>
            <person name="Zeng Q."/>
            <person name="Koehrsen M."/>
            <person name="Haas B."/>
            <person name="Borodovsky M."/>
            <person name="Guigo R."/>
            <person name="Alvarado L."/>
            <person name="Berlin A."/>
            <person name="Bochicchio J."/>
            <person name="Borenstein D."/>
            <person name="Chapman S."/>
            <person name="Chen Z."/>
            <person name="Freedman E."/>
            <person name="Gellesch M."/>
            <person name="Goldberg J."/>
            <person name="Griggs A."/>
            <person name="Gujja S."/>
            <person name="Heilman E."/>
            <person name="Heiman D."/>
            <person name="Hepburn T."/>
            <person name="Howarth C."/>
            <person name="Jen D."/>
            <person name="Larson L."/>
            <person name="Mehta T."/>
            <person name="Park D."/>
            <person name="Pearson M."/>
            <person name="Roberts A."/>
            <person name="Saif S."/>
            <person name="Shenoy N."/>
            <person name="Sisk P."/>
            <person name="Stolte C."/>
            <person name="Sykes S."/>
            <person name="Thomson T."/>
            <person name="Walk T."/>
            <person name="White J."/>
            <person name="Yandava C."/>
            <person name="Burger G."/>
            <person name="Gray M.W."/>
            <person name="Holland P.W.H."/>
            <person name="King N."/>
            <person name="Lang F.B.F."/>
            <person name="Roger A.J."/>
            <person name="Ruiz-Trillo I."/>
            <person name="Lander E."/>
            <person name="Nusbaum C."/>
        </authorList>
    </citation>
    <scope>NUCLEOTIDE SEQUENCE [LARGE SCALE GENOMIC DNA]</scope>
    <source>
        <strain evidence="1 2">ATCC 50062</strain>
    </source>
</reference>
<protein>
    <submittedName>
        <fullName evidence="1">Uncharacterized protein</fullName>
    </submittedName>
</protein>
<dbReference type="AlphaFoldDB" id="A0A0L0DFE2"/>
<keyword evidence="2" id="KW-1185">Reference proteome</keyword>